<gene>
    <name evidence="2" type="ORF">LTRI10_LOCUS3214</name>
</gene>
<dbReference type="Proteomes" id="UP001497516">
    <property type="component" value="Chromosome 1"/>
</dbReference>
<feature type="region of interest" description="Disordered" evidence="1">
    <location>
        <begin position="128"/>
        <end position="153"/>
    </location>
</feature>
<evidence type="ECO:0000313" key="2">
    <source>
        <dbReference type="EMBL" id="CAL1355449.1"/>
    </source>
</evidence>
<evidence type="ECO:0000256" key="1">
    <source>
        <dbReference type="SAM" id="MobiDB-lite"/>
    </source>
</evidence>
<feature type="compositionally biased region" description="Polar residues" evidence="1">
    <location>
        <begin position="9"/>
        <end position="18"/>
    </location>
</feature>
<feature type="compositionally biased region" description="Basic residues" evidence="1">
    <location>
        <begin position="45"/>
        <end position="55"/>
    </location>
</feature>
<proteinExistence type="predicted"/>
<feature type="region of interest" description="Disordered" evidence="1">
    <location>
        <begin position="1"/>
        <end position="107"/>
    </location>
</feature>
<sequence length="354" mass="39198">MTRRDPVSNARSHAQGTQHPLPGELEVQNRRETQSRLHDLNNKPTRSRASPKRFVFKTSPRVKISGGVRQQQKKGSPRKAAPLPRQATKGRQQPGRRARKAPQHQQVVVHMAKAFEQSRRRRLILQEESEDDETAGEQPMHPTKPGALTGPTDDLRPKPQMDPLMPAKIATQLGSSPPRVCPHLRKKGGTDFSLPISQQDGGSALFGDLLDLEDKEIATLGGPIPEDHHHATESDDDQSTEDLHSFEIKRQSPVAIAIKTLQVMKGRVHQVVDVFEAGLVIAQEEVVSCKGSGSRLNEYGSNLMDPIMDNQKQVLEELDGDVGNPPIPKKHFVEASDSLDKVEEASLEWPPADK</sequence>
<dbReference type="EMBL" id="OZ034813">
    <property type="protein sequence ID" value="CAL1355449.1"/>
    <property type="molecule type" value="Genomic_DNA"/>
</dbReference>
<dbReference type="AlphaFoldDB" id="A0AAV2CFZ0"/>
<feature type="compositionally biased region" description="Basic and acidic residues" evidence="1">
    <location>
        <begin position="27"/>
        <end position="41"/>
    </location>
</feature>
<name>A0AAV2CFZ0_9ROSI</name>
<accession>A0AAV2CFZ0</accession>
<feature type="region of interest" description="Disordered" evidence="1">
    <location>
        <begin position="221"/>
        <end position="243"/>
    </location>
</feature>
<keyword evidence="3" id="KW-1185">Reference proteome</keyword>
<protein>
    <submittedName>
        <fullName evidence="2">Uncharacterized protein</fullName>
    </submittedName>
</protein>
<reference evidence="2 3" key="1">
    <citation type="submission" date="2024-04" db="EMBL/GenBank/DDBJ databases">
        <authorList>
            <person name="Fracassetti M."/>
        </authorList>
    </citation>
    <scope>NUCLEOTIDE SEQUENCE [LARGE SCALE GENOMIC DNA]</scope>
</reference>
<evidence type="ECO:0000313" key="3">
    <source>
        <dbReference type="Proteomes" id="UP001497516"/>
    </source>
</evidence>
<organism evidence="2 3">
    <name type="scientific">Linum trigynum</name>
    <dbReference type="NCBI Taxonomy" id="586398"/>
    <lineage>
        <taxon>Eukaryota</taxon>
        <taxon>Viridiplantae</taxon>
        <taxon>Streptophyta</taxon>
        <taxon>Embryophyta</taxon>
        <taxon>Tracheophyta</taxon>
        <taxon>Spermatophyta</taxon>
        <taxon>Magnoliopsida</taxon>
        <taxon>eudicotyledons</taxon>
        <taxon>Gunneridae</taxon>
        <taxon>Pentapetalae</taxon>
        <taxon>rosids</taxon>
        <taxon>fabids</taxon>
        <taxon>Malpighiales</taxon>
        <taxon>Linaceae</taxon>
        <taxon>Linum</taxon>
    </lineage>
</organism>